<proteinExistence type="predicted"/>
<name>A0A0G1C722_9BACT</name>
<accession>A0A0G1C722</accession>
<evidence type="ECO:0000313" key="2">
    <source>
        <dbReference type="Proteomes" id="UP000034810"/>
    </source>
</evidence>
<sequence length="91" mass="10433">MRFDVYPQAENDVMAFFDYQSFRSLDNAIAAARPMLATVEIIPHVDDTYRQVSEAAARVEAEGVRLRVLHYGEDKDTSDWVWDDPPLSIIN</sequence>
<dbReference type="EMBL" id="LCFA01000026">
    <property type="protein sequence ID" value="KKS81189.1"/>
    <property type="molecule type" value="Genomic_DNA"/>
</dbReference>
<evidence type="ECO:0000313" key="1">
    <source>
        <dbReference type="EMBL" id="KKS81189.1"/>
    </source>
</evidence>
<comment type="caution">
    <text evidence="1">The sequence shown here is derived from an EMBL/GenBank/DDBJ whole genome shotgun (WGS) entry which is preliminary data.</text>
</comment>
<dbReference type="AlphaFoldDB" id="A0A0G1C722"/>
<protein>
    <submittedName>
        <fullName evidence="1">Uncharacterized protein</fullName>
    </submittedName>
</protein>
<organism evidence="1 2">
    <name type="scientific">Candidatus Wolfebacteria bacterium GW2011_GWC1_43_10</name>
    <dbReference type="NCBI Taxonomy" id="1619011"/>
    <lineage>
        <taxon>Bacteria</taxon>
        <taxon>Candidatus Wolfeibacteriota</taxon>
    </lineage>
</organism>
<dbReference type="Proteomes" id="UP000034810">
    <property type="component" value="Unassembled WGS sequence"/>
</dbReference>
<gene>
    <name evidence="1" type="ORF">UV58_C0026G0009</name>
</gene>
<reference evidence="1 2" key="1">
    <citation type="journal article" date="2015" name="Nature">
        <title>rRNA introns, odd ribosomes, and small enigmatic genomes across a large radiation of phyla.</title>
        <authorList>
            <person name="Brown C.T."/>
            <person name="Hug L.A."/>
            <person name="Thomas B.C."/>
            <person name="Sharon I."/>
            <person name="Castelle C.J."/>
            <person name="Singh A."/>
            <person name="Wilkins M.J."/>
            <person name="Williams K.H."/>
            <person name="Banfield J.F."/>
        </authorList>
    </citation>
    <scope>NUCLEOTIDE SEQUENCE [LARGE SCALE GENOMIC DNA]</scope>
</reference>